<name>A0A9Q3UKH5_9GAMM</name>
<protein>
    <submittedName>
        <fullName evidence="1">Uncharacterized protein</fullName>
    </submittedName>
</protein>
<keyword evidence="2" id="KW-1185">Reference proteome</keyword>
<gene>
    <name evidence="1" type="ORF">LL252_00840</name>
</gene>
<evidence type="ECO:0000313" key="1">
    <source>
        <dbReference type="EMBL" id="MCC4307102.1"/>
    </source>
</evidence>
<accession>A0A9Q3UKH5</accession>
<proteinExistence type="predicted"/>
<reference evidence="1" key="1">
    <citation type="submission" date="2021-10" db="EMBL/GenBank/DDBJ databases">
        <title>The diversity and Nitrogen Metabolism of Culturable Nitrate-Utilizing Bacteria Within the Oxygen Minimum Zone of the Changjiang (Yangtze River)Estuary.</title>
        <authorList>
            <person name="Zhang D."/>
            <person name="Zheng J."/>
            <person name="Liu S."/>
            <person name="He W."/>
        </authorList>
    </citation>
    <scope>NUCLEOTIDE SEQUENCE</scope>
    <source>
        <strain evidence="1">FXH-223</strain>
    </source>
</reference>
<evidence type="ECO:0000313" key="2">
    <source>
        <dbReference type="Proteomes" id="UP001108027"/>
    </source>
</evidence>
<dbReference type="RefSeq" id="WP_228232253.1">
    <property type="nucleotide sequence ID" value="NZ_JAJGNA010000001.1"/>
</dbReference>
<dbReference type="EMBL" id="JAJGNA010000001">
    <property type="protein sequence ID" value="MCC4307102.1"/>
    <property type="molecule type" value="Genomic_DNA"/>
</dbReference>
<dbReference type="Proteomes" id="UP001108027">
    <property type="component" value="Unassembled WGS sequence"/>
</dbReference>
<sequence>MPPDDFTPYRQAGRDRDLESKDLPLTVAPVWGAFLFEGLLTSARNPQRREHVLALWKASRIELIVRSSRYLDRIWALSRHRWPRQSRPEGVFEYEVVSAFGELLGYHLILNGGQLPSEEEADLVIQDLLDDFFQDDDGPAPVVPPQ</sequence>
<organism evidence="1 2">
    <name type="scientific">Alloalcanivorax marinus</name>
    <dbReference type="NCBI Taxonomy" id="1177169"/>
    <lineage>
        <taxon>Bacteria</taxon>
        <taxon>Pseudomonadati</taxon>
        <taxon>Pseudomonadota</taxon>
        <taxon>Gammaproteobacteria</taxon>
        <taxon>Oceanospirillales</taxon>
        <taxon>Alcanivoracaceae</taxon>
        <taxon>Alloalcanivorax</taxon>
    </lineage>
</organism>
<comment type="caution">
    <text evidence="1">The sequence shown here is derived from an EMBL/GenBank/DDBJ whole genome shotgun (WGS) entry which is preliminary data.</text>
</comment>
<dbReference type="AlphaFoldDB" id="A0A9Q3UKH5"/>